<keyword evidence="1" id="KW-1133">Transmembrane helix</keyword>
<gene>
    <name evidence="2" type="primary">Hypp5669</name>
    <name evidence="2" type="ORF">BLAG_LOCUS3352</name>
</gene>
<organism evidence="2 3">
    <name type="scientific">Branchiostoma lanceolatum</name>
    <name type="common">Common lancelet</name>
    <name type="synonym">Amphioxus lanceolatum</name>
    <dbReference type="NCBI Taxonomy" id="7740"/>
    <lineage>
        <taxon>Eukaryota</taxon>
        <taxon>Metazoa</taxon>
        <taxon>Chordata</taxon>
        <taxon>Cephalochordata</taxon>
        <taxon>Leptocardii</taxon>
        <taxon>Amphioxiformes</taxon>
        <taxon>Branchiostomatidae</taxon>
        <taxon>Branchiostoma</taxon>
    </lineage>
</organism>
<dbReference type="AlphaFoldDB" id="A0A8J9YRI2"/>
<evidence type="ECO:0000256" key="1">
    <source>
        <dbReference type="SAM" id="Phobius"/>
    </source>
</evidence>
<proteinExistence type="predicted"/>
<name>A0A8J9YRI2_BRALA</name>
<keyword evidence="1" id="KW-0472">Membrane</keyword>
<feature type="transmembrane region" description="Helical" evidence="1">
    <location>
        <begin position="20"/>
        <end position="41"/>
    </location>
</feature>
<dbReference type="OrthoDB" id="29098at2759"/>
<sequence>METLPTAIRVLCGLYFVYSSFVWSAGSLLSLVLFAASIFLLRSQREEVMTSSLQNTPSPRQRKFGNQGDENIPRDVEERCIRQILDIVCYDAMSCRSLESFTPVKEGTECVFARLARLWGSADWNGQLSLEENTRRSLPMFVKFCAAQSHLGLDGFLFELPGNNFGATPEDLGNGVRRLLKVLSDTDPAGVHCMDKSYVSKRGWCFEFDKCTFFVTTFAPCYPDTHSRFNFNSENSFVLLQPEESFLRHNVGADTPHTDWENPRTVRDQIRAAYRRAGRVYSTRDTVVYPPAHDIVKPLGGDNGQDNVVAWWAEEKSN</sequence>
<keyword evidence="3" id="KW-1185">Reference proteome</keyword>
<accession>A0A8J9YRI2</accession>
<reference evidence="2" key="1">
    <citation type="submission" date="2022-01" db="EMBL/GenBank/DDBJ databases">
        <authorList>
            <person name="Braso-Vives M."/>
        </authorList>
    </citation>
    <scope>NUCLEOTIDE SEQUENCE</scope>
</reference>
<evidence type="ECO:0000313" key="2">
    <source>
        <dbReference type="EMBL" id="CAH1238939.1"/>
    </source>
</evidence>
<evidence type="ECO:0000313" key="3">
    <source>
        <dbReference type="Proteomes" id="UP000838412"/>
    </source>
</evidence>
<dbReference type="Proteomes" id="UP000838412">
    <property type="component" value="Chromosome 10"/>
</dbReference>
<keyword evidence="1" id="KW-0812">Transmembrane</keyword>
<dbReference type="EMBL" id="OV696695">
    <property type="protein sequence ID" value="CAH1238939.1"/>
    <property type="molecule type" value="Genomic_DNA"/>
</dbReference>
<protein>
    <submittedName>
        <fullName evidence="2">Hypp5669 protein</fullName>
    </submittedName>
</protein>